<accession>A0A3E2H7C9</accession>
<evidence type="ECO:0000256" key="5">
    <source>
        <dbReference type="ARBA" id="ARBA00023163"/>
    </source>
</evidence>
<feature type="non-terminal residue" evidence="9">
    <location>
        <position position="626"/>
    </location>
</feature>
<keyword evidence="6" id="KW-0539">Nucleus</keyword>
<gene>
    <name evidence="9" type="ORF">B7463_g7029</name>
</gene>
<feature type="region of interest" description="Disordered" evidence="7">
    <location>
        <begin position="1"/>
        <end position="23"/>
    </location>
</feature>
<evidence type="ECO:0000256" key="2">
    <source>
        <dbReference type="ARBA" id="ARBA00022833"/>
    </source>
</evidence>
<evidence type="ECO:0000256" key="4">
    <source>
        <dbReference type="ARBA" id="ARBA00023125"/>
    </source>
</evidence>
<dbReference type="EMBL" id="NCSJ02000133">
    <property type="protein sequence ID" value="RFU29299.1"/>
    <property type="molecule type" value="Genomic_DNA"/>
</dbReference>
<feature type="compositionally biased region" description="Polar residues" evidence="7">
    <location>
        <begin position="107"/>
        <end position="121"/>
    </location>
</feature>
<dbReference type="OrthoDB" id="39175at2759"/>
<dbReference type="PROSITE" id="PS50048">
    <property type="entry name" value="ZN2_CY6_FUNGAL_2"/>
    <property type="match status" value="1"/>
</dbReference>
<dbReference type="Proteomes" id="UP000258309">
    <property type="component" value="Unassembled WGS sequence"/>
</dbReference>
<keyword evidence="3" id="KW-0805">Transcription regulation</keyword>
<feature type="region of interest" description="Disordered" evidence="7">
    <location>
        <begin position="76"/>
        <end position="128"/>
    </location>
</feature>
<keyword evidence="1" id="KW-0479">Metal-binding</keyword>
<dbReference type="GO" id="GO:0006351">
    <property type="term" value="P:DNA-templated transcription"/>
    <property type="evidence" value="ECO:0007669"/>
    <property type="project" value="InterPro"/>
</dbReference>
<dbReference type="PANTHER" id="PTHR47171">
    <property type="entry name" value="FARA-RELATED"/>
    <property type="match status" value="1"/>
</dbReference>
<evidence type="ECO:0000256" key="7">
    <source>
        <dbReference type="SAM" id="MobiDB-lite"/>
    </source>
</evidence>
<evidence type="ECO:0000313" key="10">
    <source>
        <dbReference type="Proteomes" id="UP000258309"/>
    </source>
</evidence>
<reference evidence="9 10" key="1">
    <citation type="submission" date="2018-05" db="EMBL/GenBank/DDBJ databases">
        <title>Draft genome sequence of Scytalidium lignicola DSM 105466, a ubiquitous saprotrophic fungus.</title>
        <authorList>
            <person name="Buettner E."/>
            <person name="Gebauer A.M."/>
            <person name="Hofrichter M."/>
            <person name="Liers C."/>
            <person name="Kellner H."/>
        </authorList>
    </citation>
    <scope>NUCLEOTIDE SEQUENCE [LARGE SCALE GENOMIC DNA]</scope>
    <source>
        <strain evidence="9 10">DSM 105466</strain>
    </source>
</reference>
<dbReference type="InterPro" id="IPR052073">
    <property type="entry name" value="Amide_Lactam_Regulators"/>
</dbReference>
<dbReference type="GO" id="GO:0000981">
    <property type="term" value="F:DNA-binding transcription factor activity, RNA polymerase II-specific"/>
    <property type="evidence" value="ECO:0007669"/>
    <property type="project" value="InterPro"/>
</dbReference>
<dbReference type="InterPro" id="IPR036864">
    <property type="entry name" value="Zn2-C6_fun-type_DNA-bd_sf"/>
</dbReference>
<dbReference type="SMART" id="SM00906">
    <property type="entry name" value="Fungal_trans"/>
    <property type="match status" value="1"/>
</dbReference>
<dbReference type="CDD" id="cd12148">
    <property type="entry name" value="fungal_TF_MHR"/>
    <property type="match status" value="1"/>
</dbReference>
<dbReference type="SMART" id="SM00066">
    <property type="entry name" value="GAL4"/>
    <property type="match status" value="1"/>
</dbReference>
<dbReference type="Gene3D" id="4.10.240.10">
    <property type="entry name" value="Zn(2)-C6 fungal-type DNA-binding domain"/>
    <property type="match status" value="1"/>
</dbReference>
<feature type="non-terminal residue" evidence="9">
    <location>
        <position position="1"/>
    </location>
</feature>
<keyword evidence="10" id="KW-1185">Reference proteome</keyword>
<dbReference type="PANTHER" id="PTHR47171:SF4">
    <property type="entry name" value="ACETAMIDASE REGULATORY PROTEIN"/>
    <property type="match status" value="1"/>
</dbReference>
<keyword evidence="2" id="KW-0862">Zinc</keyword>
<dbReference type="GO" id="GO:0003677">
    <property type="term" value="F:DNA binding"/>
    <property type="evidence" value="ECO:0007669"/>
    <property type="project" value="UniProtKB-KW"/>
</dbReference>
<evidence type="ECO:0000313" key="9">
    <source>
        <dbReference type="EMBL" id="RFU29299.1"/>
    </source>
</evidence>
<dbReference type="Pfam" id="PF00172">
    <property type="entry name" value="Zn_clus"/>
    <property type="match status" value="1"/>
</dbReference>
<evidence type="ECO:0000259" key="8">
    <source>
        <dbReference type="PROSITE" id="PS50048"/>
    </source>
</evidence>
<name>A0A3E2H7C9_SCYLI</name>
<dbReference type="SUPFAM" id="SSF57701">
    <property type="entry name" value="Zn2/Cys6 DNA-binding domain"/>
    <property type="match status" value="1"/>
</dbReference>
<dbReference type="InterPro" id="IPR007219">
    <property type="entry name" value="XnlR_reg_dom"/>
</dbReference>
<keyword evidence="4" id="KW-0238">DNA-binding</keyword>
<dbReference type="AlphaFoldDB" id="A0A3E2H7C9"/>
<dbReference type="InterPro" id="IPR001138">
    <property type="entry name" value="Zn2Cys6_DnaBD"/>
</dbReference>
<proteinExistence type="predicted"/>
<dbReference type="CDD" id="cd00067">
    <property type="entry name" value="GAL4"/>
    <property type="match status" value="1"/>
</dbReference>
<evidence type="ECO:0000256" key="3">
    <source>
        <dbReference type="ARBA" id="ARBA00023015"/>
    </source>
</evidence>
<dbReference type="PROSITE" id="PS00463">
    <property type="entry name" value="ZN2_CY6_FUNGAL_1"/>
    <property type="match status" value="1"/>
</dbReference>
<evidence type="ECO:0000256" key="6">
    <source>
        <dbReference type="ARBA" id="ARBA00023242"/>
    </source>
</evidence>
<comment type="caution">
    <text evidence="9">The sequence shown here is derived from an EMBL/GenBank/DDBJ whole genome shotgun (WGS) entry which is preliminary data.</text>
</comment>
<dbReference type="OMA" id="DDSWTCH"/>
<sequence length="626" mass="70900">MSAQVRNAPINPDKPSMAAPNGMSIEYGNNRQACDICHRRKVRCNSRDQLACTKCQASNLQCTFLIANERLKRIRPRSRSSRFSYRQNRRLQAKNTPVPIEVAQGVGPQTSPKEPNTSQPSEHVDHSPRHSLVLTEHDIVEEGLARTSLTEFLGRGFHAPAWDTFHEDDPIRIAYVGTPLSNLAYLVSQESPYHGNASLHFSSPSIRPKLPWKPSPDLPLLKWYSTAAQDISLLPEKEVRDQLIEDYFAKINPGFPVIDEAEFRSDYADENHPPALLLLQSVLLAGAHVCNHPKVAKSRSLVKVALFRRAKALFNLHYENNREHLIQAALLFTWHFEGADDIGANVYYWVGVACRIAFGLGIHRNLSARARSVIPVQDRRIQRRLWWTLFQYDVLASLHHGRPLMIDENDCDQPPLEEQDFIEINGQLNKNIRVDYCVQNIKLCSIISSIMKLFSPGSLRHHGIAQRLDQSWFTALTMLLAAAIQMAREARIASSSGSHILCLQAQSRLENLFSVMNKVSEYWPSTEAIYRLFRDVQAKMRLEIERTLQTEETLETGRQIMPHSQDINHIGFEGPLLGHPIGLSEEDWSSLFGTSTISAFFDDDLNSLNDWLAYSTVSPTAGNDFI</sequence>
<evidence type="ECO:0000256" key="1">
    <source>
        <dbReference type="ARBA" id="ARBA00022723"/>
    </source>
</evidence>
<keyword evidence="5" id="KW-0804">Transcription</keyword>
<protein>
    <recommendedName>
        <fullName evidence="8">Zn(2)-C6 fungal-type domain-containing protein</fullName>
    </recommendedName>
</protein>
<dbReference type="Pfam" id="PF04082">
    <property type="entry name" value="Fungal_trans"/>
    <property type="match status" value="1"/>
</dbReference>
<dbReference type="GO" id="GO:0008270">
    <property type="term" value="F:zinc ion binding"/>
    <property type="evidence" value="ECO:0007669"/>
    <property type="project" value="InterPro"/>
</dbReference>
<feature type="domain" description="Zn(2)-C6 fungal-type" evidence="8">
    <location>
        <begin position="33"/>
        <end position="64"/>
    </location>
</feature>
<organism evidence="9 10">
    <name type="scientific">Scytalidium lignicola</name>
    <name type="common">Hyphomycete</name>
    <dbReference type="NCBI Taxonomy" id="5539"/>
    <lineage>
        <taxon>Eukaryota</taxon>
        <taxon>Fungi</taxon>
        <taxon>Dikarya</taxon>
        <taxon>Ascomycota</taxon>
        <taxon>Pezizomycotina</taxon>
        <taxon>Leotiomycetes</taxon>
        <taxon>Leotiomycetes incertae sedis</taxon>
        <taxon>Scytalidium</taxon>
    </lineage>
</organism>